<organism evidence="2">
    <name type="scientific">Candidatus Methanomethylicus mesodigestus</name>
    <dbReference type="NCBI Taxonomy" id="1867258"/>
    <lineage>
        <taxon>Archaea</taxon>
        <taxon>Thermoproteota</taxon>
        <taxon>Methanosuratincolia</taxon>
        <taxon>Candidatus Methanomethylicales</taxon>
        <taxon>Candidatus Methanomethylicaceae</taxon>
        <taxon>Candidatus Methanomethylicus</taxon>
    </lineage>
</organism>
<reference evidence="2" key="1">
    <citation type="journal article" date="2020" name="mSystems">
        <title>Genome- and Community-Level Interaction Insights into Carbon Utilization and Element Cycling Functions of Hydrothermarchaeota in Hydrothermal Sediment.</title>
        <authorList>
            <person name="Zhou Z."/>
            <person name="Liu Y."/>
            <person name="Xu W."/>
            <person name="Pan J."/>
            <person name="Luo Z.H."/>
            <person name="Li M."/>
        </authorList>
    </citation>
    <scope>NUCLEOTIDE SEQUENCE [LARGE SCALE GENOMIC DNA]</scope>
    <source>
        <strain evidence="2">SpSt-468</strain>
    </source>
</reference>
<feature type="coiled-coil region" evidence="1">
    <location>
        <begin position="391"/>
        <end position="438"/>
    </location>
</feature>
<dbReference type="InterPro" id="IPR027417">
    <property type="entry name" value="P-loop_NTPase"/>
</dbReference>
<dbReference type="SUPFAM" id="SSF52540">
    <property type="entry name" value="P-loop containing nucleoside triphosphate hydrolases"/>
    <property type="match status" value="1"/>
</dbReference>
<feature type="coiled-coil region" evidence="1">
    <location>
        <begin position="179"/>
        <end position="220"/>
    </location>
</feature>
<dbReference type="EMBL" id="DSTX01000002">
    <property type="protein sequence ID" value="HFK20025.1"/>
    <property type="molecule type" value="Genomic_DNA"/>
</dbReference>
<keyword evidence="1" id="KW-0175">Coiled coil</keyword>
<protein>
    <submittedName>
        <fullName evidence="2">Uncharacterized protein</fullName>
    </submittedName>
</protein>
<evidence type="ECO:0000313" key="2">
    <source>
        <dbReference type="EMBL" id="HFK20025.1"/>
    </source>
</evidence>
<accession>A0A7C3EZM1</accession>
<dbReference type="Gene3D" id="3.40.50.300">
    <property type="entry name" value="P-loop containing nucleotide triphosphate hydrolases"/>
    <property type="match status" value="1"/>
</dbReference>
<feature type="coiled-coil region" evidence="1">
    <location>
        <begin position="501"/>
        <end position="528"/>
    </location>
</feature>
<proteinExistence type="predicted"/>
<dbReference type="AlphaFoldDB" id="A0A7C3EZM1"/>
<sequence>MFEFKTSYFDKEYHKPGETPFFFPPLNTRSSVDSNLIEIRGKTGSGKTTLLNIFAIALNYLEQEKNLEEKKPILKRKLDALKNNDTLDYTFHIVYNKAKKVDLAIQQKNGVKTILFDSRPVDPDFLQKTVEVAFLTEDDPEKVITASRGKLERYFRSINKKIDATAFVLSKHIEDIKEYNEDRIRVDEIQREIEQNKNKIQSLKGKIDELNGRISAIKERDQYNNWYKLLKNEENIVDRYKEIEKKYEKFKKLKNKDPITKIKKVRDIKNEMNLYKQEVLRIINEIRQFGLSLRCFYPELDIEKMINDDWSQFSIIYKGVIKKNEHIIVQKNMAGEIFDICKRYPSDEMVPVIDQPAGHLAQRLSEFVNNTQIKSKEFEVVQKLSSLKDSYIDYNAKIAECKEKIDKIEAEIDGLENYEEIQNEYKSSLEEYAALQEAKNYDWSEIYSKWLELRNVHGDIKQLQCQKDSLDADLSLEEAFHQKNMIRYQNMQEKIKTNPKYLEKEKELKELNEELSNLLLKINSWINIIHDPKAAKDEYKAATVGFKFEDYNKFVDAVGFYLGKQFEPIPFADSYHKISFFNIEEQAFITTDDRKIRIDMLSTGQQKLTSLIGSLKNVAEGKQIIVLIDEIEALDPEKLADAKNKLKELYDSGKLLLAILVRPIDEDSPKKVEIMGF</sequence>
<name>A0A7C3EZM1_9CREN</name>
<comment type="caution">
    <text evidence="2">The sequence shown here is derived from an EMBL/GenBank/DDBJ whole genome shotgun (WGS) entry which is preliminary data.</text>
</comment>
<gene>
    <name evidence="2" type="ORF">ENS19_01960</name>
</gene>
<evidence type="ECO:0000256" key="1">
    <source>
        <dbReference type="SAM" id="Coils"/>
    </source>
</evidence>